<keyword evidence="1" id="KW-0732">Signal</keyword>
<dbReference type="AlphaFoldDB" id="A0A7W8HEH3"/>
<accession>A0A7W8HEH3</accession>
<dbReference type="EMBL" id="JACHGB010000001">
    <property type="protein sequence ID" value="MBB5270481.1"/>
    <property type="molecule type" value="Genomic_DNA"/>
</dbReference>
<feature type="domain" description="Ice-binding protein C-terminal" evidence="2">
    <location>
        <begin position="205"/>
        <end position="229"/>
    </location>
</feature>
<comment type="caution">
    <text evidence="3">The sequence shown here is derived from an EMBL/GenBank/DDBJ whole genome shotgun (WGS) entry which is preliminary data.</text>
</comment>
<evidence type="ECO:0000259" key="2">
    <source>
        <dbReference type="Pfam" id="PF07589"/>
    </source>
</evidence>
<dbReference type="InterPro" id="IPR013424">
    <property type="entry name" value="Ice-binding_C"/>
</dbReference>
<name>A0A7W8HEH3_9BURK</name>
<evidence type="ECO:0000313" key="4">
    <source>
        <dbReference type="Proteomes" id="UP000532440"/>
    </source>
</evidence>
<dbReference type="NCBIfam" id="TIGR02595">
    <property type="entry name" value="PEP_CTERM"/>
    <property type="match status" value="1"/>
</dbReference>
<dbReference type="Proteomes" id="UP000532440">
    <property type="component" value="Unassembled WGS sequence"/>
</dbReference>
<protein>
    <recommendedName>
        <fullName evidence="2">Ice-binding protein C-terminal domain-containing protein</fullName>
    </recommendedName>
</protein>
<feature type="signal peptide" evidence="1">
    <location>
        <begin position="1"/>
        <end position="24"/>
    </location>
</feature>
<gene>
    <name evidence="3" type="ORF">HNQ70_000465</name>
</gene>
<feature type="chain" id="PRO_5031027152" description="Ice-binding protein C-terminal domain-containing protein" evidence="1">
    <location>
        <begin position="25"/>
        <end position="230"/>
    </location>
</feature>
<reference evidence="3 4" key="1">
    <citation type="submission" date="2020-08" db="EMBL/GenBank/DDBJ databases">
        <title>Genomic Encyclopedia of Type Strains, Phase IV (KMG-IV): sequencing the most valuable type-strain genomes for metagenomic binning, comparative biology and taxonomic classification.</title>
        <authorList>
            <person name="Goeker M."/>
        </authorList>
    </citation>
    <scope>NUCLEOTIDE SEQUENCE [LARGE SCALE GENOMIC DNA]</scope>
    <source>
        <strain evidence="3 4">DSM 29781</strain>
    </source>
</reference>
<dbReference type="NCBIfam" id="NF033657">
    <property type="entry name" value="choice_anch_F"/>
    <property type="match status" value="1"/>
</dbReference>
<organism evidence="3 4">
    <name type="scientific">Quisquiliibacterium transsilvanicum</name>
    <dbReference type="NCBI Taxonomy" id="1549638"/>
    <lineage>
        <taxon>Bacteria</taxon>
        <taxon>Pseudomonadati</taxon>
        <taxon>Pseudomonadota</taxon>
        <taxon>Betaproteobacteria</taxon>
        <taxon>Burkholderiales</taxon>
        <taxon>Burkholderiaceae</taxon>
        <taxon>Quisquiliibacterium</taxon>
    </lineage>
</organism>
<proteinExistence type="predicted"/>
<dbReference type="Pfam" id="PF07589">
    <property type="entry name" value="PEP-CTERM"/>
    <property type="match status" value="1"/>
</dbReference>
<evidence type="ECO:0000313" key="3">
    <source>
        <dbReference type="EMBL" id="MBB5270481.1"/>
    </source>
</evidence>
<evidence type="ECO:0000256" key="1">
    <source>
        <dbReference type="SAM" id="SignalP"/>
    </source>
</evidence>
<keyword evidence="4" id="KW-1185">Reference proteome</keyword>
<sequence>MADLFMRYSVAPLVALGLIGSAHAGVIGSVTTVALPGISTASIGPVGITLAPNNDNDAAASLNTVPYSVFFNGAPGPLQVEFAASNSGGTTEYRFTQTFINNTGQVWTGFVFELGYGLGAGFTPSGATDGLDFDWPDADPTPTASLFSMLSHQSDRIEWSGGNVPSLGVLTLAFAIDVPDSLGAFNPGQVNRFTLRQSPIVGSQSVPEPSSMLLLGFSGLLALVTGRRKA</sequence>
<dbReference type="RefSeq" id="WP_183963864.1">
    <property type="nucleotide sequence ID" value="NZ_BAABEW010000004.1"/>
</dbReference>